<evidence type="ECO:0000313" key="3">
    <source>
        <dbReference type="Proteomes" id="UP000293865"/>
    </source>
</evidence>
<dbReference type="OrthoDB" id="5003395at2"/>
<dbReference type="RefSeq" id="WP_129520949.1">
    <property type="nucleotide sequence ID" value="NZ_SDPN01000018.1"/>
</dbReference>
<gene>
    <name evidence="2" type="ORF">ESP51_10980</name>
</gene>
<accession>A0A4Q2L130</accession>
<dbReference type="Proteomes" id="UP000293865">
    <property type="component" value="Unassembled WGS sequence"/>
</dbReference>
<dbReference type="EMBL" id="SDPN01000018">
    <property type="protein sequence ID" value="RXZ69942.1"/>
    <property type="molecule type" value="Genomic_DNA"/>
</dbReference>
<name>A0A4Q2L130_9MICO</name>
<sequence>MGESQYVARVDHAKTDGVRRWNAGMLIVSLALAATLAVGLAFAAMTGMGWFTILIASLGVTACVTSAILAVRRGRALALLVTGDDIALTVDAAGVRLAGAPLIAWEQIAFVGVIDDRERTGRLQRLPVSGPLARATVRAGSPTLLCEIGVRDGVRLKQAFGGARGADRVTLFDEFDGTRRGLIPLMLDVVVDDATAHQAAQVLVREAERRGIPARSFTAVFAYFEWKGPMLDHKWLAEKEKRT</sequence>
<keyword evidence="1" id="KW-0472">Membrane</keyword>
<keyword evidence="1" id="KW-1133">Transmembrane helix</keyword>
<keyword evidence="1" id="KW-0812">Transmembrane</keyword>
<keyword evidence="3" id="KW-1185">Reference proteome</keyword>
<proteinExistence type="predicted"/>
<reference evidence="2 3" key="1">
    <citation type="submission" date="2019-01" db="EMBL/GenBank/DDBJ databases">
        <title>Agromyces.</title>
        <authorList>
            <person name="Li J."/>
        </authorList>
    </citation>
    <scope>NUCLEOTIDE SEQUENCE [LARGE SCALE GENOMIC DNA]</scope>
    <source>
        <strain evidence="2 3">DSM 15934</strain>
    </source>
</reference>
<evidence type="ECO:0000313" key="2">
    <source>
        <dbReference type="EMBL" id="RXZ69942.1"/>
    </source>
</evidence>
<organism evidence="2 3">
    <name type="scientific">Agromyces albus</name>
    <dbReference type="NCBI Taxonomy" id="205332"/>
    <lineage>
        <taxon>Bacteria</taxon>
        <taxon>Bacillati</taxon>
        <taxon>Actinomycetota</taxon>
        <taxon>Actinomycetes</taxon>
        <taxon>Micrococcales</taxon>
        <taxon>Microbacteriaceae</taxon>
        <taxon>Agromyces</taxon>
    </lineage>
</organism>
<dbReference type="AlphaFoldDB" id="A0A4Q2L130"/>
<feature type="transmembrane region" description="Helical" evidence="1">
    <location>
        <begin position="50"/>
        <end position="71"/>
    </location>
</feature>
<feature type="transmembrane region" description="Helical" evidence="1">
    <location>
        <begin position="21"/>
        <end position="44"/>
    </location>
</feature>
<protein>
    <submittedName>
        <fullName evidence="2">Uncharacterized protein</fullName>
    </submittedName>
</protein>
<evidence type="ECO:0000256" key="1">
    <source>
        <dbReference type="SAM" id="Phobius"/>
    </source>
</evidence>
<comment type="caution">
    <text evidence="2">The sequence shown here is derived from an EMBL/GenBank/DDBJ whole genome shotgun (WGS) entry which is preliminary data.</text>
</comment>